<dbReference type="GO" id="GO:0003700">
    <property type="term" value="F:DNA-binding transcription factor activity"/>
    <property type="evidence" value="ECO:0007669"/>
    <property type="project" value="InterPro"/>
</dbReference>
<dbReference type="PROSITE" id="PS50931">
    <property type="entry name" value="HTH_LYSR"/>
    <property type="match status" value="1"/>
</dbReference>
<dbReference type="SUPFAM" id="SSF53850">
    <property type="entry name" value="Periplasmic binding protein-like II"/>
    <property type="match status" value="1"/>
</dbReference>
<reference evidence="7" key="1">
    <citation type="submission" date="2015-08" db="EMBL/GenBank/DDBJ databases">
        <authorList>
            <person name="Varghese N."/>
        </authorList>
    </citation>
    <scope>NUCLEOTIDE SEQUENCE [LARGE SCALE GENOMIC DNA]</scope>
    <source>
        <strain evidence="7">JCM 18476</strain>
    </source>
</reference>
<evidence type="ECO:0000256" key="1">
    <source>
        <dbReference type="ARBA" id="ARBA00009437"/>
    </source>
</evidence>
<dbReference type="SUPFAM" id="SSF46785">
    <property type="entry name" value="Winged helix' DNA-binding domain"/>
    <property type="match status" value="1"/>
</dbReference>
<dbReference type="InterPro" id="IPR036390">
    <property type="entry name" value="WH_DNA-bd_sf"/>
</dbReference>
<keyword evidence="4" id="KW-0804">Transcription</keyword>
<name>A0A0K6IPR3_9GAMM</name>
<dbReference type="Pfam" id="PF03466">
    <property type="entry name" value="LysR_substrate"/>
    <property type="match status" value="1"/>
</dbReference>
<dbReference type="PANTHER" id="PTHR30126">
    <property type="entry name" value="HTH-TYPE TRANSCRIPTIONAL REGULATOR"/>
    <property type="match status" value="1"/>
</dbReference>
<organism evidence="6 7">
    <name type="scientific">Marinomonas fungiae</name>
    <dbReference type="NCBI Taxonomy" id="1137284"/>
    <lineage>
        <taxon>Bacteria</taxon>
        <taxon>Pseudomonadati</taxon>
        <taxon>Pseudomonadota</taxon>
        <taxon>Gammaproteobacteria</taxon>
        <taxon>Oceanospirillales</taxon>
        <taxon>Oceanospirillaceae</taxon>
        <taxon>Marinomonas</taxon>
    </lineage>
</organism>
<keyword evidence="2" id="KW-0805">Transcription regulation</keyword>
<keyword evidence="3 6" id="KW-0238">DNA-binding</keyword>
<dbReference type="InterPro" id="IPR005119">
    <property type="entry name" value="LysR_subst-bd"/>
</dbReference>
<comment type="similarity">
    <text evidence="1">Belongs to the LysR transcriptional regulatory family.</text>
</comment>
<sequence>MQNKKKQRPLINQITDFDIKLLRLFKTVVECGSYTAAEAILGITKSAISIQMSDLEKRLNMKLCHRGRGGITLTDEGEAVLSSIEVLLASIEQFRNDVNQINNDLRGELNIALVNNLVTQPQMRITHALRDLRTMSDKININITMATPSDIEKGVIEGRFHVGAIPATNRSSGLNYQDLYNEPYLLYCSDQHPYFSEAQVTATMLKQTNTVITGHRMTPDAIGMHQLLRCSATASDHEGVAFLILTGTYIGFLPEHYANYWVTQGRMKALLTERYHFQQGISLVTKRGLQHNQILHQFLEFIGT</sequence>
<proteinExistence type="inferred from homology"/>
<dbReference type="Pfam" id="PF00126">
    <property type="entry name" value="HTH_1"/>
    <property type="match status" value="1"/>
</dbReference>
<dbReference type="EMBL" id="CYHG01000009">
    <property type="protein sequence ID" value="CUB05105.1"/>
    <property type="molecule type" value="Genomic_DNA"/>
</dbReference>
<gene>
    <name evidence="6" type="ORF">Ga0061065_10962</name>
</gene>
<dbReference type="PANTHER" id="PTHR30126:SF98">
    <property type="entry name" value="HTH-TYPE TRANSCRIPTIONAL ACTIVATOR BAUR"/>
    <property type="match status" value="1"/>
</dbReference>
<accession>A0A0K6IPR3</accession>
<keyword evidence="7" id="KW-1185">Reference proteome</keyword>
<dbReference type="AlphaFoldDB" id="A0A0K6IPR3"/>
<dbReference type="Proteomes" id="UP000182769">
    <property type="component" value="Unassembled WGS sequence"/>
</dbReference>
<evidence type="ECO:0000256" key="3">
    <source>
        <dbReference type="ARBA" id="ARBA00023125"/>
    </source>
</evidence>
<feature type="domain" description="HTH lysR-type" evidence="5">
    <location>
        <begin position="17"/>
        <end position="74"/>
    </location>
</feature>
<dbReference type="OrthoDB" id="8587655at2"/>
<protein>
    <submittedName>
        <fullName evidence="6">DNA-binding transcriptional regulator, LysR family</fullName>
    </submittedName>
</protein>
<dbReference type="CDD" id="cd05466">
    <property type="entry name" value="PBP2_LTTR_substrate"/>
    <property type="match status" value="1"/>
</dbReference>
<dbReference type="RefSeq" id="WP_055463834.1">
    <property type="nucleotide sequence ID" value="NZ_CYHG01000009.1"/>
</dbReference>
<evidence type="ECO:0000313" key="7">
    <source>
        <dbReference type="Proteomes" id="UP000182769"/>
    </source>
</evidence>
<dbReference type="STRING" id="1137284.GCA_001418205_02768"/>
<dbReference type="InterPro" id="IPR000847">
    <property type="entry name" value="LysR_HTH_N"/>
</dbReference>
<evidence type="ECO:0000256" key="2">
    <source>
        <dbReference type="ARBA" id="ARBA00023015"/>
    </source>
</evidence>
<evidence type="ECO:0000259" key="5">
    <source>
        <dbReference type="PROSITE" id="PS50931"/>
    </source>
</evidence>
<dbReference type="GO" id="GO:0000976">
    <property type="term" value="F:transcription cis-regulatory region binding"/>
    <property type="evidence" value="ECO:0007669"/>
    <property type="project" value="TreeGrafter"/>
</dbReference>
<evidence type="ECO:0000313" key="6">
    <source>
        <dbReference type="EMBL" id="CUB05105.1"/>
    </source>
</evidence>
<dbReference type="Gene3D" id="3.40.190.290">
    <property type="match status" value="1"/>
</dbReference>
<evidence type="ECO:0000256" key="4">
    <source>
        <dbReference type="ARBA" id="ARBA00023163"/>
    </source>
</evidence>
<dbReference type="InterPro" id="IPR036388">
    <property type="entry name" value="WH-like_DNA-bd_sf"/>
</dbReference>
<dbReference type="Gene3D" id="1.10.10.10">
    <property type="entry name" value="Winged helix-like DNA-binding domain superfamily/Winged helix DNA-binding domain"/>
    <property type="match status" value="1"/>
</dbReference>